<dbReference type="SUPFAM" id="SSF75005">
    <property type="entry name" value="Arabinanase/levansucrase/invertase"/>
    <property type="match status" value="1"/>
</dbReference>
<comment type="function">
    <text evidence="9">Enables the bacterium to metabolize sucrose as a sole carbon source.</text>
</comment>
<dbReference type="AlphaFoldDB" id="A0A380JZ77"/>
<dbReference type="CDD" id="cd18623">
    <property type="entry name" value="GH32_ScrB-like"/>
    <property type="match status" value="1"/>
</dbReference>
<evidence type="ECO:0000313" key="12">
    <source>
        <dbReference type="EMBL" id="SUN50715.1"/>
    </source>
</evidence>
<feature type="domain" description="Glycosyl hydrolase family 32 C-terminal" evidence="11">
    <location>
        <begin position="359"/>
        <end position="466"/>
    </location>
</feature>
<dbReference type="Pfam" id="PF08244">
    <property type="entry name" value="Glyco_hydro_32C"/>
    <property type="match status" value="1"/>
</dbReference>
<name>A0A380JZ77_STRDY</name>
<dbReference type="Gene3D" id="2.60.120.560">
    <property type="entry name" value="Exo-inulinase, domain 1"/>
    <property type="match status" value="1"/>
</dbReference>
<keyword evidence="6 8" id="KW-0326">Glycosidase</keyword>
<reference evidence="12 13" key="1">
    <citation type="submission" date="2018-06" db="EMBL/GenBank/DDBJ databases">
        <authorList>
            <consortium name="Pathogen Informatics"/>
            <person name="Doyle S."/>
        </authorList>
    </citation>
    <scope>NUCLEOTIDE SEQUENCE [LARGE SCALE GENOMIC DNA]</scope>
    <source>
        <strain evidence="12 13">NCTC4670</strain>
    </source>
</reference>
<evidence type="ECO:0000256" key="2">
    <source>
        <dbReference type="ARBA" id="ARBA00009902"/>
    </source>
</evidence>
<dbReference type="Gene3D" id="2.115.10.20">
    <property type="entry name" value="Glycosyl hydrolase domain, family 43"/>
    <property type="match status" value="1"/>
</dbReference>
<evidence type="ECO:0000256" key="7">
    <source>
        <dbReference type="ARBA" id="ARBA00033367"/>
    </source>
</evidence>
<dbReference type="InterPro" id="IPR051214">
    <property type="entry name" value="GH32_Enzymes"/>
</dbReference>
<comment type="pathway">
    <text evidence="1 9">Glycan biosynthesis; sucrose metabolism.</text>
</comment>
<feature type="domain" description="Glycosyl hydrolase family 32 N-terminal" evidence="10">
    <location>
        <begin position="37"/>
        <end position="340"/>
    </location>
</feature>
<dbReference type="PROSITE" id="PS00609">
    <property type="entry name" value="GLYCOSYL_HYDROL_F32"/>
    <property type="match status" value="1"/>
</dbReference>
<dbReference type="EMBL" id="UHFG01000004">
    <property type="protein sequence ID" value="SUN50715.1"/>
    <property type="molecule type" value="Genomic_DNA"/>
</dbReference>
<comment type="catalytic activity">
    <reaction evidence="8">
        <text>Hydrolysis of terminal non-reducing beta-D-fructofuranoside residues in beta-D-fructofuranosides.</text>
        <dbReference type="EC" id="3.2.1.26"/>
    </reaction>
</comment>
<keyword evidence="5 8" id="KW-0378">Hydrolase</keyword>
<evidence type="ECO:0000256" key="6">
    <source>
        <dbReference type="ARBA" id="ARBA00023295"/>
    </source>
</evidence>
<evidence type="ECO:0000256" key="1">
    <source>
        <dbReference type="ARBA" id="ARBA00004914"/>
    </source>
</evidence>
<dbReference type="PANTHER" id="PTHR43101:SF1">
    <property type="entry name" value="BETA-FRUCTOSIDASE"/>
    <property type="match status" value="1"/>
</dbReference>
<protein>
    <recommendedName>
        <fullName evidence="4 8">Sucrose-6-phosphate hydrolase</fullName>
        <ecNumber evidence="3 8">3.2.1.26</ecNumber>
    </recommendedName>
    <alternativeName>
        <fullName evidence="7 9">Invertase</fullName>
    </alternativeName>
</protein>
<evidence type="ECO:0000256" key="5">
    <source>
        <dbReference type="ARBA" id="ARBA00022801"/>
    </source>
</evidence>
<dbReference type="InterPro" id="IPR001362">
    <property type="entry name" value="Glyco_hydro_32"/>
</dbReference>
<dbReference type="EC" id="3.2.1.26" evidence="3 8"/>
<dbReference type="SUPFAM" id="SSF49899">
    <property type="entry name" value="Concanavalin A-like lectins/glucanases"/>
    <property type="match status" value="1"/>
</dbReference>
<dbReference type="InterPro" id="IPR006232">
    <property type="entry name" value="Suc6P_hydrolase"/>
</dbReference>
<dbReference type="InterPro" id="IPR013148">
    <property type="entry name" value="Glyco_hydro_32_N"/>
</dbReference>
<comment type="subcellular location">
    <subcellularLocation>
        <location evidence="9">Cytoplasm</location>
    </subcellularLocation>
</comment>
<evidence type="ECO:0000259" key="10">
    <source>
        <dbReference type="Pfam" id="PF00251"/>
    </source>
</evidence>
<dbReference type="PANTHER" id="PTHR43101">
    <property type="entry name" value="BETA-FRUCTOSIDASE"/>
    <property type="match status" value="1"/>
</dbReference>
<organism evidence="12 13">
    <name type="scientific">Streptococcus dysgalactiae subsp. dysgalactiae</name>
    <dbReference type="NCBI Taxonomy" id="99822"/>
    <lineage>
        <taxon>Bacteria</taxon>
        <taxon>Bacillati</taxon>
        <taxon>Bacillota</taxon>
        <taxon>Bacilli</taxon>
        <taxon>Lactobacillales</taxon>
        <taxon>Streptococcaceae</taxon>
        <taxon>Streptococcus</taxon>
    </lineage>
</organism>
<comment type="similarity">
    <text evidence="2 8">Belongs to the glycosyl hydrolase 32 family.</text>
</comment>
<dbReference type="GO" id="GO:0005985">
    <property type="term" value="P:sucrose metabolic process"/>
    <property type="evidence" value="ECO:0007669"/>
    <property type="project" value="UniProtKB-UniPathway"/>
</dbReference>
<keyword evidence="9" id="KW-0119">Carbohydrate metabolism</keyword>
<sequence length="479" mass="54440">MDLPQAVRYRPYEEWSQKDYEAIIKKIAQSPWRSRFHVEPRTGLLNDPNGFSYFDGRFHLFYQNWPYGAAHGLKQWVHMTSTDLVHFTETGSRLLPDHPHDSHGAYSGSAYAIDDRLFLFYTGNVRDANWVRTPLQVGAWMDKQGNISKIPQVLIEQPDDVTEHFRDPQVFSYQGHFYAIIGAQGLDGKGKVKLYKAVDNHVDNWQFIADLDFDDSGTEYMIECPNLVFVDDKPVLIFSPQGLAKSELDYQNIYPNTYKIFKDFNPETGELLGGGPLQNLDFGFEAYATQAFNAPDGKALAVSWIGLPDIDYPTDSYDYQGALSLVKELRIRDGILYQTPVSALKELRGPAELFHNKIDSSNCYELELAIPSQEKVSLVLFADQAGNGLTLTIDTDQGQISIDRTKAGVQYAQDYGTVRSCQMPQDRVTLNIYVDKAILEIFVNQGQRVLTSRVFPHQGQTGIQLLEGHISGYYYEMRY</sequence>
<dbReference type="GO" id="GO:0005737">
    <property type="term" value="C:cytoplasm"/>
    <property type="evidence" value="ECO:0007669"/>
    <property type="project" value="UniProtKB-SubCell"/>
</dbReference>
<dbReference type="Pfam" id="PF00251">
    <property type="entry name" value="Glyco_hydro_32N"/>
    <property type="match status" value="1"/>
</dbReference>
<evidence type="ECO:0000259" key="11">
    <source>
        <dbReference type="Pfam" id="PF08244"/>
    </source>
</evidence>
<dbReference type="RefSeq" id="WP_115246426.1">
    <property type="nucleotide sequence ID" value="NZ_UHFG01000004.1"/>
</dbReference>
<dbReference type="GO" id="GO:0004564">
    <property type="term" value="F:beta-fructofuranosidase activity"/>
    <property type="evidence" value="ECO:0007669"/>
    <property type="project" value="UniProtKB-EC"/>
</dbReference>
<evidence type="ECO:0000313" key="13">
    <source>
        <dbReference type="Proteomes" id="UP000254797"/>
    </source>
</evidence>
<dbReference type="InterPro" id="IPR018053">
    <property type="entry name" value="Glyco_hydro_32_AS"/>
</dbReference>
<dbReference type="InterPro" id="IPR013320">
    <property type="entry name" value="ConA-like_dom_sf"/>
</dbReference>
<gene>
    <name evidence="12" type="primary">scrB</name>
    <name evidence="12" type="ORF">NCTC4670_01592</name>
</gene>
<accession>A0A380JZ77</accession>
<dbReference type="NCBIfam" id="TIGR01322">
    <property type="entry name" value="scrB_fam"/>
    <property type="match status" value="1"/>
</dbReference>
<dbReference type="InterPro" id="IPR023296">
    <property type="entry name" value="Glyco_hydro_beta-prop_sf"/>
</dbReference>
<evidence type="ECO:0000256" key="8">
    <source>
        <dbReference type="RuleBase" id="RU362110"/>
    </source>
</evidence>
<dbReference type="UniPathway" id="UPA00238"/>
<proteinExistence type="inferred from homology"/>
<dbReference type="Proteomes" id="UP000254797">
    <property type="component" value="Unassembled WGS sequence"/>
</dbReference>
<evidence type="ECO:0000256" key="9">
    <source>
        <dbReference type="RuleBase" id="RU365015"/>
    </source>
</evidence>
<dbReference type="InterPro" id="IPR013189">
    <property type="entry name" value="Glyco_hydro_32_C"/>
</dbReference>
<evidence type="ECO:0000256" key="3">
    <source>
        <dbReference type="ARBA" id="ARBA00012758"/>
    </source>
</evidence>
<evidence type="ECO:0000256" key="4">
    <source>
        <dbReference type="ARBA" id="ARBA00019623"/>
    </source>
</evidence>
<dbReference type="SMART" id="SM00640">
    <property type="entry name" value="Glyco_32"/>
    <property type="match status" value="1"/>
</dbReference>
<keyword evidence="9" id="KW-0963">Cytoplasm</keyword>